<name>A0A3A1YVH2_9BURK</name>
<gene>
    <name evidence="6" type="ORF">CJP73_06580</name>
</gene>
<dbReference type="OrthoDB" id="5293556at2"/>
<sequence length="187" mass="20248">MGKEKSEYHHGDLRGALLEVARETLEKSGVNGLSLRDLARKAGVSHSAPYRHFASRQDLLVALATEGFNELSQSLSEHEGKPLQAMGQAYVAFAIANPALYKLMFSPELDRKKPQLLSDAAGGAFAHLQKKTNKISCDQTLTLAAWSMVHGLAGLLIDRLVADELLEPKQLPALVESVLGHLEVAGK</sequence>
<keyword evidence="2 4" id="KW-0238">DNA-binding</keyword>
<evidence type="ECO:0000313" key="6">
    <source>
        <dbReference type="EMBL" id="RIY41198.1"/>
    </source>
</evidence>
<dbReference type="Gene3D" id="1.10.357.10">
    <property type="entry name" value="Tetracycline Repressor, domain 2"/>
    <property type="match status" value="1"/>
</dbReference>
<comment type="caution">
    <text evidence="6">The sequence shown here is derived from an EMBL/GenBank/DDBJ whole genome shotgun (WGS) entry which is preliminary data.</text>
</comment>
<evidence type="ECO:0000256" key="3">
    <source>
        <dbReference type="ARBA" id="ARBA00023163"/>
    </source>
</evidence>
<dbReference type="Proteomes" id="UP000266206">
    <property type="component" value="Unassembled WGS sequence"/>
</dbReference>
<dbReference type="InterPro" id="IPR050109">
    <property type="entry name" value="HTH-type_TetR-like_transc_reg"/>
</dbReference>
<feature type="DNA-binding region" description="H-T-H motif" evidence="4">
    <location>
        <begin position="34"/>
        <end position="53"/>
    </location>
</feature>
<proteinExistence type="predicted"/>
<dbReference type="SUPFAM" id="SSF48498">
    <property type="entry name" value="Tetracyclin repressor-like, C-terminal domain"/>
    <property type="match status" value="1"/>
</dbReference>
<dbReference type="SUPFAM" id="SSF46689">
    <property type="entry name" value="Homeodomain-like"/>
    <property type="match status" value="1"/>
</dbReference>
<evidence type="ECO:0000259" key="5">
    <source>
        <dbReference type="PROSITE" id="PS50977"/>
    </source>
</evidence>
<evidence type="ECO:0000256" key="2">
    <source>
        <dbReference type="ARBA" id="ARBA00023125"/>
    </source>
</evidence>
<evidence type="ECO:0000313" key="7">
    <source>
        <dbReference type="Proteomes" id="UP000266206"/>
    </source>
</evidence>
<reference evidence="6 7" key="1">
    <citation type="submission" date="2017-08" db="EMBL/GenBank/DDBJ databases">
        <title>Pusillimonas indicus sp. nov., a member of the family Alcaligenaceae isolated from surface seawater.</title>
        <authorList>
            <person name="Li J."/>
        </authorList>
    </citation>
    <scope>NUCLEOTIDE SEQUENCE [LARGE SCALE GENOMIC DNA]</scope>
    <source>
        <strain evidence="6 7">L52-1-41</strain>
    </source>
</reference>
<keyword evidence="1" id="KW-0805">Transcription regulation</keyword>
<dbReference type="PANTHER" id="PTHR30055:SF220">
    <property type="entry name" value="TETR-FAMILY REGULATORY PROTEIN"/>
    <property type="match status" value="1"/>
</dbReference>
<dbReference type="Pfam" id="PF13305">
    <property type="entry name" value="TetR_C_33"/>
    <property type="match status" value="1"/>
</dbReference>
<keyword evidence="3" id="KW-0804">Transcription</keyword>
<accession>A0A3A1YVH2</accession>
<feature type="domain" description="HTH tetR-type" evidence="5">
    <location>
        <begin position="11"/>
        <end position="71"/>
    </location>
</feature>
<dbReference type="GO" id="GO:0000976">
    <property type="term" value="F:transcription cis-regulatory region binding"/>
    <property type="evidence" value="ECO:0007669"/>
    <property type="project" value="TreeGrafter"/>
</dbReference>
<dbReference type="InterPro" id="IPR025996">
    <property type="entry name" value="MT1864/Rv1816-like_C"/>
</dbReference>
<dbReference type="PRINTS" id="PR00455">
    <property type="entry name" value="HTHTETR"/>
</dbReference>
<organism evidence="6 7">
    <name type="scientific">Neopusillimonas maritima</name>
    <dbReference type="NCBI Taxonomy" id="2026239"/>
    <lineage>
        <taxon>Bacteria</taxon>
        <taxon>Pseudomonadati</taxon>
        <taxon>Pseudomonadota</taxon>
        <taxon>Betaproteobacteria</taxon>
        <taxon>Burkholderiales</taxon>
        <taxon>Alcaligenaceae</taxon>
        <taxon>Neopusillimonas</taxon>
    </lineage>
</organism>
<dbReference type="PANTHER" id="PTHR30055">
    <property type="entry name" value="HTH-TYPE TRANSCRIPTIONAL REGULATOR RUTR"/>
    <property type="match status" value="1"/>
</dbReference>
<dbReference type="EMBL" id="NQYH01000004">
    <property type="protein sequence ID" value="RIY41198.1"/>
    <property type="molecule type" value="Genomic_DNA"/>
</dbReference>
<dbReference type="Pfam" id="PF00440">
    <property type="entry name" value="TetR_N"/>
    <property type="match status" value="1"/>
</dbReference>
<dbReference type="InterPro" id="IPR009057">
    <property type="entry name" value="Homeodomain-like_sf"/>
</dbReference>
<protein>
    <recommendedName>
        <fullName evidence="5">HTH tetR-type domain-containing protein</fullName>
    </recommendedName>
</protein>
<dbReference type="AlphaFoldDB" id="A0A3A1YVH2"/>
<dbReference type="InterPro" id="IPR036271">
    <property type="entry name" value="Tet_transcr_reg_TetR-rel_C_sf"/>
</dbReference>
<dbReference type="GO" id="GO:0003700">
    <property type="term" value="F:DNA-binding transcription factor activity"/>
    <property type="evidence" value="ECO:0007669"/>
    <property type="project" value="TreeGrafter"/>
</dbReference>
<dbReference type="InterPro" id="IPR001647">
    <property type="entry name" value="HTH_TetR"/>
</dbReference>
<evidence type="ECO:0000256" key="1">
    <source>
        <dbReference type="ARBA" id="ARBA00023015"/>
    </source>
</evidence>
<dbReference type="PROSITE" id="PS50977">
    <property type="entry name" value="HTH_TETR_2"/>
    <property type="match status" value="1"/>
</dbReference>
<evidence type="ECO:0000256" key="4">
    <source>
        <dbReference type="PROSITE-ProRule" id="PRU00335"/>
    </source>
</evidence>